<feature type="transmembrane region" description="Helical" evidence="2">
    <location>
        <begin position="35"/>
        <end position="54"/>
    </location>
</feature>
<dbReference type="GO" id="GO:0005886">
    <property type="term" value="C:plasma membrane"/>
    <property type="evidence" value="ECO:0007669"/>
    <property type="project" value="TreeGrafter"/>
</dbReference>
<proteinExistence type="predicted"/>
<keyword evidence="1" id="KW-0175">Coiled coil</keyword>
<evidence type="ECO:0000259" key="3">
    <source>
        <dbReference type="Pfam" id="PF05170"/>
    </source>
</evidence>
<sequence length="909" mass="97964">MPCLIIQATCNSEWQGRLIYMNAIIICKMKKSLKIAGIVILSLLLILLILPFAFKGKVAGIIQEQANKNLQAKVAFSDLSVSFFKNFPKVTATIENLSVAGVDVFEGDTLLKADEISVSVNLTSLFSDQGVNVKRIELISPRILAKVLSDGRANWDITIPDSTKQEQDESSFNLQLEDIQIANGYVTYIDQQGGMKAELADWNGNFNGDVSAEKSVLKTKSIITSLTYTMGNLPVLLNARLEGDMEIQADMKTSTYTFLNNKLKLNDVEASLDGWVQMPDTTKMVMDLKLNTEKVAFKDLLSLVPGLYVKDFKDMKTAGNLTMAASVKGTMEGESYPAFDVKLAVDNGMFQYPSLPKSVTDIQVNTHISSKGGSLDNTVVDVSKFHFNMGGNPFDLTAYVATPMSDPDVKGTMAGKLNLGMVREVYPLEKGTELQGEIDANIRAAGRMSYVEKGQYDKFTADGTLSVKGINYKSADMPDVTVKEARMSFSPKDVALTAFSMMVGKNDIQATGKLTNLLPYFMKDAVLKGNLEVTSSYLNVNDFMKEDSTAASADSIPMLAFEIPKNLDFSLRASGKEIVYDKLSMKNVLGNLTVKDGRITIQNLSANALGGKIGVSGYYEALNPKKPEVAFGLDLQTVSFGETFKTLDMAKSLAPIFENMQGNYSMKLNFNSALTEHMEPILSSLTGEGKLNSNSVKVSDVKALSLLASTLKNDALANLSPKDLNIPFSIGDGRVKTSPFTVELGDTKLNLSGSTGLDKTIDYALKVTLPEKLARNGITSLEGTIGGTFTSPKIKLDASALAKQAVAGLADKLLGKTTTDSAGVKTTVSAKENITAKAEEIRATAKAAGDKLIAEAEKQGAALVEKAKNPLLKAGAQATANKLKSEAEKKAAALNAQAEEEIKKLQGAE</sequence>
<protein>
    <recommendedName>
        <fullName evidence="3">AsmA domain-containing protein</fullName>
    </recommendedName>
</protein>
<name>A0A644USD3_9ZZZZ</name>
<dbReference type="CDD" id="cd06503">
    <property type="entry name" value="ATP-synt_Fo_b"/>
    <property type="match status" value="1"/>
</dbReference>
<evidence type="ECO:0000256" key="1">
    <source>
        <dbReference type="SAM" id="Coils"/>
    </source>
</evidence>
<accession>A0A644USD3</accession>
<evidence type="ECO:0000313" key="4">
    <source>
        <dbReference type="EMBL" id="MPL81927.1"/>
    </source>
</evidence>
<dbReference type="InterPro" id="IPR052894">
    <property type="entry name" value="AsmA-related"/>
</dbReference>
<feature type="domain" description="AsmA" evidence="3">
    <location>
        <begin position="29"/>
        <end position="198"/>
    </location>
</feature>
<dbReference type="AlphaFoldDB" id="A0A644USD3"/>
<reference evidence="4" key="1">
    <citation type="submission" date="2019-08" db="EMBL/GenBank/DDBJ databases">
        <authorList>
            <person name="Kucharzyk K."/>
            <person name="Murdoch R.W."/>
            <person name="Higgins S."/>
            <person name="Loffler F."/>
        </authorList>
    </citation>
    <scope>NUCLEOTIDE SEQUENCE</scope>
</reference>
<feature type="coiled-coil region" evidence="1">
    <location>
        <begin position="877"/>
        <end position="908"/>
    </location>
</feature>
<organism evidence="4">
    <name type="scientific">bioreactor metagenome</name>
    <dbReference type="NCBI Taxonomy" id="1076179"/>
    <lineage>
        <taxon>unclassified sequences</taxon>
        <taxon>metagenomes</taxon>
        <taxon>ecological metagenomes</taxon>
    </lineage>
</organism>
<dbReference type="InterPro" id="IPR007844">
    <property type="entry name" value="AsmA"/>
</dbReference>
<dbReference type="Pfam" id="PF05170">
    <property type="entry name" value="AsmA"/>
    <property type="match status" value="1"/>
</dbReference>
<keyword evidence="2" id="KW-0472">Membrane</keyword>
<dbReference type="PANTHER" id="PTHR30441">
    <property type="entry name" value="DUF748 DOMAIN-CONTAINING PROTEIN"/>
    <property type="match status" value="1"/>
</dbReference>
<dbReference type="EMBL" id="VSSQ01000156">
    <property type="protein sequence ID" value="MPL81927.1"/>
    <property type="molecule type" value="Genomic_DNA"/>
</dbReference>
<keyword evidence="2" id="KW-1133">Transmembrane helix</keyword>
<dbReference type="PANTHER" id="PTHR30441:SF8">
    <property type="entry name" value="DUF748 DOMAIN-CONTAINING PROTEIN"/>
    <property type="match status" value="1"/>
</dbReference>
<comment type="caution">
    <text evidence="4">The sequence shown here is derived from an EMBL/GenBank/DDBJ whole genome shotgun (WGS) entry which is preliminary data.</text>
</comment>
<gene>
    <name evidence="4" type="ORF">SDC9_27861</name>
</gene>
<evidence type="ECO:0000256" key="2">
    <source>
        <dbReference type="SAM" id="Phobius"/>
    </source>
</evidence>
<keyword evidence="2" id="KW-0812">Transmembrane</keyword>
<dbReference type="GO" id="GO:0090313">
    <property type="term" value="P:regulation of protein targeting to membrane"/>
    <property type="evidence" value="ECO:0007669"/>
    <property type="project" value="TreeGrafter"/>
</dbReference>